<reference evidence="3" key="1">
    <citation type="submission" date="2022-09" db="EMBL/GenBank/DDBJ databases">
        <title>Novosphingobium sp. Nov., a polycyclic aromatic hydrocarbon-degrading bacterium isolated form mangrove sediments in HongKong.</title>
        <authorList>
            <person name="Hu Z."/>
        </authorList>
    </citation>
    <scope>NUCLEOTIDE SEQUENCE</scope>
    <source>
        <strain evidence="3">HK4-1</strain>
    </source>
</reference>
<name>A0ABT2I1M0_9SPHN</name>
<evidence type="ECO:0000259" key="2">
    <source>
        <dbReference type="Pfam" id="PF16220"/>
    </source>
</evidence>
<dbReference type="Pfam" id="PF16220">
    <property type="entry name" value="DUF4880"/>
    <property type="match status" value="1"/>
</dbReference>
<proteinExistence type="predicted"/>
<dbReference type="Gene3D" id="2.60.120.1440">
    <property type="match status" value="1"/>
</dbReference>
<sequence length="356" mass="38168">MRPTAEIAAKYFHGTWRQSARQTSCPLGARTSIAGPGSTNIPNFRPSEQERLATEAAQWLAQLDLGTADQAAFERWRDQSPAHALAFARAYARWEQLDGNEAPQAEQHVGPSASRRALMRTALTTAAVFGIGGGLLTSRAYAWDHAETGVGETRKLMLPDGSVLALNTDTAVAWKFNDTQRVVRLERGEVALDVSPGPGMLSLESEGASTALSAGRFNARLKAGALDVMVLRGKASSKAQALGSAHAPIVADAYHTLLLATGEPSVRTVSKQQVAATLAWQDGEILFQDEPLSVALEEYNRYLPGKIVIVDSSLSGIRVGGRFTSTDPSAFLEALEATLDIDARPVNGNYVLTRKK</sequence>
<keyword evidence="4" id="KW-1185">Reference proteome</keyword>
<protein>
    <submittedName>
        <fullName evidence="3">FecR domain-containing protein</fullName>
    </submittedName>
</protein>
<dbReference type="Gene3D" id="3.55.50.30">
    <property type="match status" value="1"/>
</dbReference>
<feature type="domain" description="FecR N-terminal" evidence="2">
    <location>
        <begin position="55"/>
        <end position="90"/>
    </location>
</feature>
<dbReference type="InterPro" id="IPR006860">
    <property type="entry name" value="FecR"/>
</dbReference>
<dbReference type="InterPro" id="IPR032623">
    <property type="entry name" value="FecR_N"/>
</dbReference>
<comment type="caution">
    <text evidence="3">The sequence shown here is derived from an EMBL/GenBank/DDBJ whole genome shotgun (WGS) entry which is preliminary data.</text>
</comment>
<organism evidence="3 4">
    <name type="scientific">Novosphingobium mangrovi</name>
    <name type="common">ex Huang et al. 2023</name>
    <dbReference type="NCBI Taxonomy" id="2976432"/>
    <lineage>
        <taxon>Bacteria</taxon>
        <taxon>Pseudomonadati</taxon>
        <taxon>Pseudomonadota</taxon>
        <taxon>Alphaproteobacteria</taxon>
        <taxon>Sphingomonadales</taxon>
        <taxon>Sphingomonadaceae</taxon>
        <taxon>Novosphingobium</taxon>
    </lineage>
</organism>
<accession>A0ABT2I1M0</accession>
<dbReference type="EMBL" id="JANZXA010000002">
    <property type="protein sequence ID" value="MCT2398700.1"/>
    <property type="molecule type" value="Genomic_DNA"/>
</dbReference>
<dbReference type="PANTHER" id="PTHR30273">
    <property type="entry name" value="PERIPLASMIC SIGNAL SENSOR AND SIGMA FACTOR ACTIVATOR FECR-RELATED"/>
    <property type="match status" value="1"/>
</dbReference>
<evidence type="ECO:0000313" key="4">
    <source>
        <dbReference type="Proteomes" id="UP001165583"/>
    </source>
</evidence>
<evidence type="ECO:0000313" key="3">
    <source>
        <dbReference type="EMBL" id="MCT2398700.1"/>
    </source>
</evidence>
<dbReference type="InterPro" id="IPR012373">
    <property type="entry name" value="Ferrdict_sens_TM"/>
</dbReference>
<dbReference type="PANTHER" id="PTHR30273:SF2">
    <property type="entry name" value="PROTEIN FECR"/>
    <property type="match status" value="1"/>
</dbReference>
<dbReference type="PIRSF" id="PIRSF018266">
    <property type="entry name" value="FecR"/>
    <property type="match status" value="1"/>
</dbReference>
<evidence type="ECO:0000259" key="1">
    <source>
        <dbReference type="Pfam" id="PF04773"/>
    </source>
</evidence>
<dbReference type="Pfam" id="PF04773">
    <property type="entry name" value="FecR"/>
    <property type="match status" value="1"/>
</dbReference>
<dbReference type="Proteomes" id="UP001165583">
    <property type="component" value="Unassembled WGS sequence"/>
</dbReference>
<feature type="domain" description="FecR protein" evidence="1">
    <location>
        <begin position="146"/>
        <end position="235"/>
    </location>
</feature>
<gene>
    <name evidence="3" type="ORF">NZK81_03980</name>
</gene>
<dbReference type="RefSeq" id="WP_260044112.1">
    <property type="nucleotide sequence ID" value="NZ_JANZXA010000002.1"/>
</dbReference>